<dbReference type="OrthoDB" id="47007at2759"/>
<dbReference type="STRING" id="35608.A0A2U1LVF8"/>
<dbReference type="InterPro" id="IPR036291">
    <property type="entry name" value="NAD(P)-bd_dom_sf"/>
</dbReference>
<dbReference type="PANTHER" id="PTHR48107:SF32">
    <property type="entry name" value="GLUCOSE_RIBITOL DEHYDROGENASE-RELATED"/>
    <property type="match status" value="1"/>
</dbReference>
<dbReference type="PANTHER" id="PTHR48107">
    <property type="entry name" value="NADPH-DEPENDENT ALDEHYDE REDUCTASE-LIKE PROTEIN, CHLOROPLASTIC-RELATED"/>
    <property type="match status" value="1"/>
</dbReference>
<evidence type="ECO:0000256" key="2">
    <source>
        <dbReference type="ARBA" id="ARBA00023002"/>
    </source>
</evidence>
<name>A0A2U1LVF8_ARTAN</name>
<comment type="similarity">
    <text evidence="1">Belongs to the short-chain dehydrogenases/reductases (SDR) family.</text>
</comment>
<sequence length="187" mass="21024">MQMEEGKQIFPPQHQDEQPGKEYLMTLALYSPTLIKSPLINSRYLSSLKHLKIYKKMSLKLLDFRGLGDYCFEASLIKHGVMATSQEHKKVKHRDFLLKGKVALVAGGDSGIGRSVCYHFAKEGATIAFTYMNGVEDIDAQDTLDIINESKIYSSAEPIAIPMDLRYDKNCKSVIDEVSKNMGAWIS</sequence>
<dbReference type="SUPFAM" id="SSF51735">
    <property type="entry name" value="NAD(P)-binding Rossmann-fold domains"/>
    <property type="match status" value="1"/>
</dbReference>
<accession>A0A2U1LVF8</accession>
<proteinExistence type="inferred from homology"/>
<dbReference type="Gene3D" id="3.40.50.720">
    <property type="entry name" value="NAD(P)-binding Rossmann-like Domain"/>
    <property type="match status" value="1"/>
</dbReference>
<dbReference type="EMBL" id="PKPP01007588">
    <property type="protein sequence ID" value="PWA52982.1"/>
    <property type="molecule type" value="Genomic_DNA"/>
</dbReference>
<organism evidence="3 4">
    <name type="scientific">Artemisia annua</name>
    <name type="common">Sweet wormwood</name>
    <dbReference type="NCBI Taxonomy" id="35608"/>
    <lineage>
        <taxon>Eukaryota</taxon>
        <taxon>Viridiplantae</taxon>
        <taxon>Streptophyta</taxon>
        <taxon>Embryophyta</taxon>
        <taxon>Tracheophyta</taxon>
        <taxon>Spermatophyta</taxon>
        <taxon>Magnoliopsida</taxon>
        <taxon>eudicotyledons</taxon>
        <taxon>Gunneridae</taxon>
        <taxon>Pentapetalae</taxon>
        <taxon>asterids</taxon>
        <taxon>campanulids</taxon>
        <taxon>Asterales</taxon>
        <taxon>Asteraceae</taxon>
        <taxon>Asteroideae</taxon>
        <taxon>Anthemideae</taxon>
        <taxon>Artemisiinae</taxon>
        <taxon>Artemisia</taxon>
    </lineage>
</organism>
<keyword evidence="4" id="KW-1185">Reference proteome</keyword>
<dbReference type="AlphaFoldDB" id="A0A2U1LVF8"/>
<dbReference type="Proteomes" id="UP000245207">
    <property type="component" value="Unassembled WGS sequence"/>
</dbReference>
<dbReference type="GO" id="GO:0016614">
    <property type="term" value="F:oxidoreductase activity, acting on CH-OH group of donors"/>
    <property type="evidence" value="ECO:0007669"/>
    <property type="project" value="UniProtKB-ARBA"/>
</dbReference>
<dbReference type="Pfam" id="PF00106">
    <property type="entry name" value="adh_short"/>
    <property type="match status" value="1"/>
</dbReference>
<keyword evidence="2" id="KW-0560">Oxidoreductase</keyword>
<dbReference type="InterPro" id="IPR002347">
    <property type="entry name" value="SDR_fam"/>
</dbReference>
<gene>
    <name evidence="3" type="ORF">CTI12_AA449550</name>
</gene>
<protein>
    <submittedName>
        <fullName evidence="3">Glucose/ribitol dehydrogenase</fullName>
    </submittedName>
</protein>
<evidence type="ECO:0000256" key="1">
    <source>
        <dbReference type="ARBA" id="ARBA00006484"/>
    </source>
</evidence>
<evidence type="ECO:0000313" key="3">
    <source>
        <dbReference type="EMBL" id="PWA52982.1"/>
    </source>
</evidence>
<reference evidence="3 4" key="1">
    <citation type="journal article" date="2018" name="Mol. Plant">
        <title>The genome of Artemisia annua provides insight into the evolution of Asteraceae family and artemisinin biosynthesis.</title>
        <authorList>
            <person name="Shen Q."/>
            <person name="Zhang L."/>
            <person name="Liao Z."/>
            <person name="Wang S."/>
            <person name="Yan T."/>
            <person name="Shi P."/>
            <person name="Liu M."/>
            <person name="Fu X."/>
            <person name="Pan Q."/>
            <person name="Wang Y."/>
            <person name="Lv Z."/>
            <person name="Lu X."/>
            <person name="Zhang F."/>
            <person name="Jiang W."/>
            <person name="Ma Y."/>
            <person name="Chen M."/>
            <person name="Hao X."/>
            <person name="Li L."/>
            <person name="Tang Y."/>
            <person name="Lv G."/>
            <person name="Zhou Y."/>
            <person name="Sun X."/>
            <person name="Brodelius P.E."/>
            <person name="Rose J.K.C."/>
            <person name="Tang K."/>
        </authorList>
    </citation>
    <scope>NUCLEOTIDE SEQUENCE [LARGE SCALE GENOMIC DNA]</scope>
    <source>
        <strain evidence="4">cv. Huhao1</strain>
        <tissue evidence="3">Leaf</tissue>
    </source>
</reference>
<comment type="caution">
    <text evidence="3">The sequence shown here is derived from an EMBL/GenBank/DDBJ whole genome shotgun (WGS) entry which is preliminary data.</text>
</comment>
<evidence type="ECO:0000313" key="4">
    <source>
        <dbReference type="Proteomes" id="UP000245207"/>
    </source>
</evidence>